<keyword evidence="4" id="KW-1185">Reference proteome</keyword>
<dbReference type="InterPro" id="IPR050955">
    <property type="entry name" value="Plant_Biomass_Hydrol_Est"/>
</dbReference>
<dbReference type="Proteomes" id="UP000315949">
    <property type="component" value="Unassembled WGS sequence"/>
</dbReference>
<evidence type="ECO:0000256" key="1">
    <source>
        <dbReference type="ARBA" id="ARBA00022729"/>
    </source>
</evidence>
<dbReference type="Gene3D" id="3.40.50.1820">
    <property type="entry name" value="alpha/beta hydrolase"/>
    <property type="match status" value="1"/>
</dbReference>
<dbReference type="SUPFAM" id="SSF53474">
    <property type="entry name" value="alpha/beta-Hydrolases"/>
    <property type="match status" value="1"/>
</dbReference>
<dbReference type="EMBL" id="VOHE01000004">
    <property type="protein sequence ID" value="TWT18999.1"/>
    <property type="molecule type" value="Genomic_DNA"/>
</dbReference>
<name>A0A5C5TZH4_9GAMM</name>
<dbReference type="InterPro" id="IPR000801">
    <property type="entry name" value="Esterase-like"/>
</dbReference>
<dbReference type="OrthoDB" id="9764953at2"/>
<evidence type="ECO:0000313" key="3">
    <source>
        <dbReference type="EMBL" id="TWT18999.1"/>
    </source>
</evidence>
<organism evidence="3 4">
    <name type="scientific">Luteimonas wenzhouensis</name>
    <dbReference type="NCBI Taxonomy" id="2599615"/>
    <lineage>
        <taxon>Bacteria</taxon>
        <taxon>Pseudomonadati</taxon>
        <taxon>Pseudomonadota</taxon>
        <taxon>Gammaproteobacteria</taxon>
        <taxon>Lysobacterales</taxon>
        <taxon>Lysobacteraceae</taxon>
        <taxon>Luteimonas</taxon>
    </lineage>
</organism>
<sequence>MSLQLPALALAAMVLAACSSAPQRQDTGTFVEREIVLEGRPHRYQVFVPARAATPGKAPVVLFLHGSGERGDDNRSQLEVGLGPRVRAEAARFPAIVVFPQAPEGAEWNQLAEVVTAQLEAATREFGGDPDRTYLTGLSMGGYGAWDLALRQPGRFAALVPVCGGLLHPRRPSMAVGGLEGEDDPYAAVAQRLRDLPVWIFHGARDGAVPVEYSRRLDAAFRAAGARDARYTEFPDADHNSWDPAYATPQLWDWLFAQVRPGATGQR</sequence>
<dbReference type="InterPro" id="IPR029058">
    <property type="entry name" value="AB_hydrolase_fold"/>
</dbReference>
<dbReference type="Pfam" id="PF00756">
    <property type="entry name" value="Esterase"/>
    <property type="match status" value="1"/>
</dbReference>
<evidence type="ECO:0000256" key="2">
    <source>
        <dbReference type="SAM" id="SignalP"/>
    </source>
</evidence>
<evidence type="ECO:0000313" key="4">
    <source>
        <dbReference type="Proteomes" id="UP000315949"/>
    </source>
</evidence>
<feature type="signal peptide" evidence="2">
    <location>
        <begin position="1"/>
        <end position="16"/>
    </location>
</feature>
<comment type="caution">
    <text evidence="3">The sequence shown here is derived from an EMBL/GenBank/DDBJ whole genome shotgun (WGS) entry which is preliminary data.</text>
</comment>
<dbReference type="PANTHER" id="PTHR43037">
    <property type="entry name" value="UNNAMED PRODUCT-RELATED"/>
    <property type="match status" value="1"/>
</dbReference>
<feature type="chain" id="PRO_5022664209" evidence="2">
    <location>
        <begin position="17"/>
        <end position="267"/>
    </location>
</feature>
<dbReference type="AlphaFoldDB" id="A0A5C5TZH4"/>
<keyword evidence="1 2" id="KW-0732">Signal</keyword>
<reference evidence="3 4" key="1">
    <citation type="submission" date="2019-07" db="EMBL/GenBank/DDBJ databases">
        <title>Luteimonas sp. YD-1 nov., isolated from acidic soil.</title>
        <authorList>
            <person name="Zhou J."/>
        </authorList>
    </citation>
    <scope>NUCLEOTIDE SEQUENCE [LARGE SCALE GENOMIC DNA]</scope>
    <source>
        <strain evidence="3 4">YD-1</strain>
    </source>
</reference>
<proteinExistence type="predicted"/>
<dbReference type="PANTHER" id="PTHR43037:SF1">
    <property type="entry name" value="BLL1128 PROTEIN"/>
    <property type="match status" value="1"/>
</dbReference>
<protein>
    <submittedName>
        <fullName evidence="3">Phospholipase</fullName>
    </submittedName>
</protein>
<gene>
    <name evidence="3" type="ORF">FQY79_09555</name>
</gene>
<accession>A0A5C5TZH4</accession>